<dbReference type="PANTHER" id="PTHR30537:SF5">
    <property type="entry name" value="HTH-TYPE TRANSCRIPTIONAL ACTIVATOR TTDR-RELATED"/>
    <property type="match status" value="1"/>
</dbReference>
<accession>A0A1I3N5S3</accession>
<dbReference type="Proteomes" id="UP000224607">
    <property type="component" value="Unassembled WGS sequence"/>
</dbReference>
<dbReference type="InterPro" id="IPR036390">
    <property type="entry name" value="WH_DNA-bd_sf"/>
</dbReference>
<dbReference type="OrthoDB" id="9786526at2"/>
<dbReference type="SUPFAM" id="SSF46785">
    <property type="entry name" value="Winged helix' DNA-binding domain"/>
    <property type="match status" value="1"/>
</dbReference>
<dbReference type="GO" id="GO:0006351">
    <property type="term" value="P:DNA-templated transcription"/>
    <property type="evidence" value="ECO:0007669"/>
    <property type="project" value="TreeGrafter"/>
</dbReference>
<dbReference type="FunFam" id="1.10.10.10:FF:000001">
    <property type="entry name" value="LysR family transcriptional regulator"/>
    <property type="match status" value="1"/>
</dbReference>
<dbReference type="EMBL" id="FORG01000005">
    <property type="protein sequence ID" value="SFJ04445.1"/>
    <property type="molecule type" value="Genomic_DNA"/>
</dbReference>
<protein>
    <submittedName>
        <fullName evidence="6">Transcriptional regulator PtxR</fullName>
    </submittedName>
    <submittedName>
        <fullName evidence="7">Transcriptional regulator, LysR family</fullName>
    </submittedName>
</protein>
<reference evidence="8" key="1">
    <citation type="submission" date="2016-10" db="EMBL/GenBank/DDBJ databases">
        <authorList>
            <person name="Varghese N."/>
            <person name="Submissions S."/>
        </authorList>
    </citation>
    <scope>NUCLEOTIDE SEQUENCE [LARGE SCALE GENOMIC DNA]</scope>
    <source>
        <strain evidence="8">DSM 17908</strain>
    </source>
</reference>
<sequence>MKLLNDMELFVEVIKVNGFRRASDALGIPSSTISRRISALEKNIGLRLLHRTTRRLELTEAGQIYYERCRRIVEEARLAHEELGELLSQPSGVLRASMPGDFASTYLPPLITEFMHRYPKLSFDFDLTPHKIDLIADHFDVAIRIGEPKESNLVARKLANLRCGIYAAPSFIDDTTLPREPIDLSNLKCLLLRGERKLTWTLCQGATTVEVSVSGRIQLNSIDLMRRLAILGQGIAMLPIEIAAEDVEQGRLIHILPNWEGLSVPVYAITETRLIPAKTRLFIDFLQEKLTNVNTLAFI</sequence>
<dbReference type="EMBL" id="NITY01000001">
    <property type="protein sequence ID" value="PHM45777.1"/>
    <property type="molecule type" value="Genomic_DNA"/>
</dbReference>
<proteinExistence type="inferred from homology"/>
<evidence type="ECO:0000313" key="8">
    <source>
        <dbReference type="Proteomes" id="UP000198919"/>
    </source>
</evidence>
<dbReference type="RefSeq" id="WP_092509229.1">
    <property type="nucleotide sequence ID" value="NZ_CAWNQB010000001.1"/>
</dbReference>
<feature type="domain" description="HTH lysR-type" evidence="5">
    <location>
        <begin position="1"/>
        <end position="59"/>
    </location>
</feature>
<dbReference type="Proteomes" id="UP000198919">
    <property type="component" value="Unassembled WGS sequence"/>
</dbReference>
<keyword evidence="3" id="KW-0238">DNA-binding</keyword>
<keyword evidence="9" id="KW-1185">Reference proteome</keyword>
<dbReference type="CDD" id="cd08422">
    <property type="entry name" value="PBP2_CrgA_like"/>
    <property type="match status" value="1"/>
</dbReference>
<organism evidence="7 8">
    <name type="scientific">Xenorhabdus mauleonii</name>
    <dbReference type="NCBI Taxonomy" id="351675"/>
    <lineage>
        <taxon>Bacteria</taxon>
        <taxon>Pseudomonadati</taxon>
        <taxon>Pseudomonadota</taxon>
        <taxon>Gammaproteobacteria</taxon>
        <taxon>Enterobacterales</taxon>
        <taxon>Morganellaceae</taxon>
        <taxon>Xenorhabdus</taxon>
    </lineage>
</organism>
<keyword evidence="4" id="KW-0804">Transcription</keyword>
<dbReference type="GO" id="GO:0043565">
    <property type="term" value="F:sequence-specific DNA binding"/>
    <property type="evidence" value="ECO:0007669"/>
    <property type="project" value="TreeGrafter"/>
</dbReference>
<evidence type="ECO:0000256" key="4">
    <source>
        <dbReference type="ARBA" id="ARBA00023163"/>
    </source>
</evidence>
<dbReference type="Pfam" id="PF03466">
    <property type="entry name" value="LysR_substrate"/>
    <property type="match status" value="1"/>
</dbReference>
<dbReference type="InterPro" id="IPR058163">
    <property type="entry name" value="LysR-type_TF_proteobact-type"/>
</dbReference>
<dbReference type="SUPFAM" id="SSF53850">
    <property type="entry name" value="Periplasmic binding protein-like II"/>
    <property type="match status" value="1"/>
</dbReference>
<dbReference type="STRING" id="351675.SAMN05421680_10595"/>
<keyword evidence="2" id="KW-0805">Transcription regulation</keyword>
<dbReference type="Pfam" id="PF00126">
    <property type="entry name" value="HTH_1"/>
    <property type="match status" value="1"/>
</dbReference>
<dbReference type="Gene3D" id="1.10.10.10">
    <property type="entry name" value="Winged helix-like DNA-binding domain superfamily/Winged helix DNA-binding domain"/>
    <property type="match status" value="1"/>
</dbReference>
<gene>
    <name evidence="7" type="ORF">SAMN05421680_10595</name>
    <name evidence="6" type="ORF">Xmau_00165</name>
</gene>
<evidence type="ECO:0000259" key="5">
    <source>
        <dbReference type="PROSITE" id="PS50931"/>
    </source>
</evidence>
<comment type="similarity">
    <text evidence="1">Belongs to the LysR transcriptional regulatory family.</text>
</comment>
<evidence type="ECO:0000313" key="6">
    <source>
        <dbReference type="EMBL" id="PHM45777.1"/>
    </source>
</evidence>
<dbReference type="InterPro" id="IPR036388">
    <property type="entry name" value="WH-like_DNA-bd_sf"/>
</dbReference>
<dbReference type="PROSITE" id="PS50931">
    <property type="entry name" value="HTH_LYSR"/>
    <property type="match status" value="1"/>
</dbReference>
<dbReference type="GO" id="GO:0003700">
    <property type="term" value="F:DNA-binding transcription factor activity"/>
    <property type="evidence" value="ECO:0007669"/>
    <property type="project" value="InterPro"/>
</dbReference>
<dbReference type="InterPro" id="IPR000847">
    <property type="entry name" value="LysR_HTH_N"/>
</dbReference>
<evidence type="ECO:0000313" key="9">
    <source>
        <dbReference type="Proteomes" id="UP000224607"/>
    </source>
</evidence>
<name>A0A1I3N5S3_9GAMM</name>
<evidence type="ECO:0000256" key="2">
    <source>
        <dbReference type="ARBA" id="ARBA00023015"/>
    </source>
</evidence>
<dbReference type="AlphaFoldDB" id="A0A1I3N5S3"/>
<dbReference type="InterPro" id="IPR005119">
    <property type="entry name" value="LysR_subst-bd"/>
</dbReference>
<evidence type="ECO:0000256" key="3">
    <source>
        <dbReference type="ARBA" id="ARBA00023125"/>
    </source>
</evidence>
<dbReference type="PANTHER" id="PTHR30537">
    <property type="entry name" value="HTH-TYPE TRANSCRIPTIONAL REGULATOR"/>
    <property type="match status" value="1"/>
</dbReference>
<reference evidence="7" key="2">
    <citation type="submission" date="2016-10" db="EMBL/GenBank/DDBJ databases">
        <authorList>
            <person name="de Groot N.N."/>
        </authorList>
    </citation>
    <scope>NUCLEOTIDE SEQUENCE [LARGE SCALE GENOMIC DNA]</scope>
    <source>
        <strain evidence="7">DSM 17908</strain>
    </source>
</reference>
<evidence type="ECO:0000256" key="1">
    <source>
        <dbReference type="ARBA" id="ARBA00009437"/>
    </source>
</evidence>
<reference evidence="6 9" key="3">
    <citation type="journal article" date="2017" name="Nat. Microbiol.">
        <title>Natural product diversity associated with the nematode symbionts Photorhabdus and Xenorhabdus.</title>
        <authorList>
            <person name="Tobias N.J."/>
            <person name="Wolff H."/>
            <person name="Djahanschiri B."/>
            <person name="Grundmann F."/>
            <person name="Kronenwerth M."/>
            <person name="Shi Y.M."/>
            <person name="Simonyi S."/>
            <person name="Grun P."/>
            <person name="Shapiro-Ilan D."/>
            <person name="Pidot S.J."/>
            <person name="Stinear T.P."/>
            <person name="Ebersberger I."/>
            <person name="Bode H.B."/>
        </authorList>
    </citation>
    <scope>NUCLEOTIDE SEQUENCE [LARGE SCALE GENOMIC DNA]</scope>
    <source>
        <strain evidence="6 9">DSM 17908</strain>
    </source>
</reference>
<evidence type="ECO:0000313" key="7">
    <source>
        <dbReference type="EMBL" id="SFJ04445.1"/>
    </source>
</evidence>
<dbReference type="Gene3D" id="3.40.190.290">
    <property type="match status" value="1"/>
</dbReference>